<dbReference type="PROSITE" id="PS51724">
    <property type="entry name" value="SPOR"/>
    <property type="match status" value="1"/>
</dbReference>
<feature type="domain" description="SPOR" evidence="1">
    <location>
        <begin position="138"/>
        <end position="215"/>
    </location>
</feature>
<proteinExistence type="predicted"/>
<dbReference type="Gene3D" id="3.30.70.1070">
    <property type="entry name" value="Sporulation related repeat"/>
    <property type="match status" value="1"/>
</dbReference>
<evidence type="ECO:0000313" key="2">
    <source>
        <dbReference type="EnsemblMetazoa" id="GAUT007576-PA"/>
    </source>
</evidence>
<keyword evidence="3" id="KW-1185">Reference proteome</keyword>
<dbReference type="VEuPathDB" id="VectorBase:GAUT007576"/>
<evidence type="ECO:0000313" key="3">
    <source>
        <dbReference type="Proteomes" id="UP000078200"/>
    </source>
</evidence>
<dbReference type="InterPro" id="IPR036680">
    <property type="entry name" value="SPOR-like_sf"/>
</dbReference>
<sequence length="220" mass="25699">MIGARMLLKHLSKKSDISQEVMILDQKNKEKENTDDLKKDNYLLSNNQEIIPHSTVQDKFKESNRNKLNDIPEISNNKQPIITNNNAKKQTIEVEKKLNSHVNTITSNNLSLNKKNLDLPLNANNLEENNNEINFIQTSPDNYYTIQFGSSFNLKELKNYAKNNNLNPFWIHSIYKNGKYQYLLISGQYSSLKEAQNIINKLPEHLKFNKPWIRKINQIK</sequence>
<protein>
    <recommendedName>
        <fullName evidence="1">SPOR domain-containing protein</fullName>
    </recommendedName>
</protein>
<dbReference type="Proteomes" id="UP000078200">
    <property type="component" value="Unassembled WGS sequence"/>
</dbReference>
<dbReference type="Pfam" id="PF05036">
    <property type="entry name" value="SPOR"/>
    <property type="match status" value="1"/>
</dbReference>
<dbReference type="InterPro" id="IPR007730">
    <property type="entry name" value="SPOR-like_dom"/>
</dbReference>
<dbReference type="STRING" id="7395.A0A1A9UKI5"/>
<dbReference type="AlphaFoldDB" id="A0A1A9UKI5"/>
<name>A0A1A9UKI5_GLOAU</name>
<dbReference type="GO" id="GO:0042834">
    <property type="term" value="F:peptidoglycan binding"/>
    <property type="evidence" value="ECO:0007669"/>
    <property type="project" value="InterPro"/>
</dbReference>
<dbReference type="EnsemblMetazoa" id="GAUT007576-RA">
    <property type="protein sequence ID" value="GAUT007576-PA"/>
    <property type="gene ID" value="GAUT007576"/>
</dbReference>
<reference evidence="2" key="1">
    <citation type="submission" date="2020-05" db="UniProtKB">
        <authorList>
            <consortium name="EnsemblMetazoa"/>
        </authorList>
    </citation>
    <scope>IDENTIFICATION</scope>
    <source>
        <strain evidence="2">TTRI</strain>
    </source>
</reference>
<organism evidence="2 3">
    <name type="scientific">Glossina austeni</name>
    <name type="common">Savannah tsetse fly</name>
    <dbReference type="NCBI Taxonomy" id="7395"/>
    <lineage>
        <taxon>Eukaryota</taxon>
        <taxon>Metazoa</taxon>
        <taxon>Ecdysozoa</taxon>
        <taxon>Arthropoda</taxon>
        <taxon>Hexapoda</taxon>
        <taxon>Insecta</taxon>
        <taxon>Pterygota</taxon>
        <taxon>Neoptera</taxon>
        <taxon>Endopterygota</taxon>
        <taxon>Diptera</taxon>
        <taxon>Brachycera</taxon>
        <taxon>Muscomorpha</taxon>
        <taxon>Hippoboscoidea</taxon>
        <taxon>Glossinidae</taxon>
        <taxon>Glossina</taxon>
    </lineage>
</organism>
<accession>A0A1A9UKI5</accession>
<evidence type="ECO:0000259" key="1">
    <source>
        <dbReference type="PROSITE" id="PS51724"/>
    </source>
</evidence>